<evidence type="ECO:0000313" key="3">
    <source>
        <dbReference type="EMBL" id="WIM99977.1"/>
    </source>
</evidence>
<evidence type="ECO:0000313" key="4">
    <source>
        <dbReference type="Proteomes" id="UP001240150"/>
    </source>
</evidence>
<dbReference type="InterPro" id="IPR001387">
    <property type="entry name" value="Cro/C1-type_HTH"/>
</dbReference>
<dbReference type="SMART" id="SM00530">
    <property type="entry name" value="HTH_XRE"/>
    <property type="match status" value="1"/>
</dbReference>
<dbReference type="CDD" id="cd00093">
    <property type="entry name" value="HTH_XRE"/>
    <property type="match status" value="1"/>
</dbReference>
<gene>
    <name evidence="3" type="ORF">ACTOB_003650</name>
</gene>
<feature type="region of interest" description="Disordered" evidence="1">
    <location>
        <begin position="32"/>
        <end position="53"/>
    </location>
</feature>
<keyword evidence="4" id="KW-1185">Reference proteome</keyword>
<protein>
    <submittedName>
        <fullName evidence="3">Helix-turn-helix transcriptional regulator</fullName>
    </submittedName>
</protein>
<reference evidence="3 4" key="1">
    <citation type="submission" date="2023-06" db="EMBL/GenBank/DDBJ databases">
        <authorList>
            <person name="Yushchuk O."/>
            <person name="Binda E."/>
            <person name="Ruckert-Reed C."/>
            <person name="Fedorenko V."/>
            <person name="Kalinowski J."/>
            <person name="Marinelli F."/>
        </authorList>
    </citation>
    <scope>NUCLEOTIDE SEQUENCE [LARGE SCALE GENOMIC DNA]</scope>
    <source>
        <strain evidence="3 4">NRRL 3884</strain>
    </source>
</reference>
<sequence>MTVFVADSVGLAHQERYTQAADVLSWAPRMGGDEPAMDLSSSEDRDPDSGLSFGRRLRRARMQRRWTQLQLARRMGEVAAKHGGTAGSRSLIEMISKWENGIRKPSQYNMHLLAAALDVDVASLGLPVDPDFFW</sequence>
<dbReference type="InterPro" id="IPR010982">
    <property type="entry name" value="Lambda_DNA-bd_dom_sf"/>
</dbReference>
<evidence type="ECO:0000259" key="2">
    <source>
        <dbReference type="PROSITE" id="PS50943"/>
    </source>
</evidence>
<proteinExistence type="predicted"/>
<dbReference type="RefSeq" id="WP_284921430.1">
    <property type="nucleotide sequence ID" value="NZ_CP126980.1"/>
</dbReference>
<organism evidence="3 4">
    <name type="scientific">Actinoplanes oblitus</name>
    <dbReference type="NCBI Taxonomy" id="3040509"/>
    <lineage>
        <taxon>Bacteria</taxon>
        <taxon>Bacillati</taxon>
        <taxon>Actinomycetota</taxon>
        <taxon>Actinomycetes</taxon>
        <taxon>Micromonosporales</taxon>
        <taxon>Micromonosporaceae</taxon>
        <taxon>Actinoplanes</taxon>
    </lineage>
</organism>
<name>A0ABY8WRA8_9ACTN</name>
<dbReference type="Pfam" id="PF01381">
    <property type="entry name" value="HTH_3"/>
    <property type="match status" value="1"/>
</dbReference>
<dbReference type="Proteomes" id="UP001240150">
    <property type="component" value="Chromosome"/>
</dbReference>
<accession>A0ABY8WRA8</accession>
<feature type="domain" description="HTH cro/C1-type" evidence="2">
    <location>
        <begin position="57"/>
        <end position="124"/>
    </location>
</feature>
<dbReference type="Gene3D" id="1.10.260.40">
    <property type="entry name" value="lambda repressor-like DNA-binding domains"/>
    <property type="match status" value="1"/>
</dbReference>
<dbReference type="PROSITE" id="PS50943">
    <property type="entry name" value="HTH_CROC1"/>
    <property type="match status" value="1"/>
</dbReference>
<dbReference type="EMBL" id="CP126980">
    <property type="protein sequence ID" value="WIM99977.1"/>
    <property type="molecule type" value="Genomic_DNA"/>
</dbReference>
<dbReference type="SUPFAM" id="SSF47413">
    <property type="entry name" value="lambda repressor-like DNA-binding domains"/>
    <property type="match status" value="1"/>
</dbReference>
<evidence type="ECO:0000256" key="1">
    <source>
        <dbReference type="SAM" id="MobiDB-lite"/>
    </source>
</evidence>